<dbReference type="InterPro" id="IPR012337">
    <property type="entry name" value="RNaseH-like_sf"/>
</dbReference>
<dbReference type="Proteomes" id="UP000249165">
    <property type="component" value="Unassembled WGS sequence"/>
</dbReference>
<dbReference type="EMBL" id="QLMG01000099">
    <property type="protein sequence ID" value="RAK07447.1"/>
    <property type="molecule type" value="Genomic_DNA"/>
</dbReference>
<accession>A0A327XHL5</accession>
<gene>
    <name evidence="2" type="ORF">ATI53_10995</name>
</gene>
<comment type="caution">
    <text evidence="2">The sequence shown here is derived from an EMBL/GenBank/DDBJ whole genome shotgun (WGS) entry which is preliminary data.</text>
</comment>
<dbReference type="InterPro" id="IPR036397">
    <property type="entry name" value="RNaseH_sf"/>
</dbReference>
<dbReference type="AlphaFoldDB" id="A0A327XHL5"/>
<dbReference type="PROSITE" id="PS50994">
    <property type="entry name" value="INTEGRASE"/>
    <property type="match status" value="1"/>
</dbReference>
<name>A0A327XHL5_9RHOB</name>
<protein>
    <submittedName>
        <fullName evidence="2">Integrase-like protein</fullName>
    </submittedName>
</protein>
<dbReference type="Pfam" id="PF13683">
    <property type="entry name" value="rve_3"/>
    <property type="match status" value="1"/>
</dbReference>
<dbReference type="InterPro" id="IPR001584">
    <property type="entry name" value="Integrase_cat-core"/>
</dbReference>
<evidence type="ECO:0000259" key="1">
    <source>
        <dbReference type="PROSITE" id="PS50994"/>
    </source>
</evidence>
<evidence type="ECO:0000313" key="3">
    <source>
        <dbReference type="Proteomes" id="UP000249165"/>
    </source>
</evidence>
<dbReference type="SUPFAM" id="SSF53098">
    <property type="entry name" value="Ribonuclease H-like"/>
    <property type="match status" value="1"/>
</dbReference>
<keyword evidence="3" id="KW-1185">Reference proteome</keyword>
<reference evidence="2 3" key="1">
    <citation type="submission" date="2018-06" db="EMBL/GenBank/DDBJ databases">
        <title>Genomic Encyclopedia of Archaeal and Bacterial Type Strains, Phase II (KMG-II): from individual species to whole genera.</title>
        <authorList>
            <person name="Goeker M."/>
        </authorList>
    </citation>
    <scope>NUCLEOTIDE SEQUENCE [LARGE SCALE GENOMIC DNA]</scope>
    <source>
        <strain evidence="2 3">DSM 22011</strain>
    </source>
</reference>
<feature type="non-terminal residue" evidence="2">
    <location>
        <position position="1"/>
    </location>
</feature>
<dbReference type="GO" id="GO:0003676">
    <property type="term" value="F:nucleic acid binding"/>
    <property type="evidence" value="ECO:0007669"/>
    <property type="project" value="InterPro"/>
</dbReference>
<dbReference type="Gene3D" id="3.30.420.10">
    <property type="entry name" value="Ribonuclease H-like superfamily/Ribonuclease H"/>
    <property type="match status" value="1"/>
</dbReference>
<feature type="domain" description="Integrase catalytic" evidence="1">
    <location>
        <begin position="1"/>
        <end position="92"/>
    </location>
</feature>
<dbReference type="GO" id="GO:0015074">
    <property type="term" value="P:DNA integration"/>
    <property type="evidence" value="ECO:0007669"/>
    <property type="project" value="InterPro"/>
</dbReference>
<organism evidence="2 3">
    <name type="scientific">Salipiger aestuarii</name>
    <dbReference type="NCBI Taxonomy" id="568098"/>
    <lineage>
        <taxon>Bacteria</taxon>
        <taxon>Pseudomonadati</taxon>
        <taxon>Pseudomonadota</taxon>
        <taxon>Alphaproteobacteria</taxon>
        <taxon>Rhodobacterales</taxon>
        <taxon>Roseobacteraceae</taxon>
        <taxon>Salipiger</taxon>
    </lineage>
</organism>
<proteinExistence type="predicted"/>
<sequence>RLFGAATGAHEFDKLCAALDIDHRLTPPKPPQTDGMIESFNDRIEDVLKSHHFRSGEELETTLHRYVWAYNQQLPQSALSSNTPLQEMTDRSSDNAALRKRGSLLIHCPAAHACMCERGWTTT</sequence>
<evidence type="ECO:0000313" key="2">
    <source>
        <dbReference type="EMBL" id="RAK07447.1"/>
    </source>
</evidence>